<dbReference type="SUPFAM" id="SSF82199">
    <property type="entry name" value="SET domain"/>
    <property type="match status" value="1"/>
</dbReference>
<feature type="coiled-coil region" evidence="1">
    <location>
        <begin position="405"/>
        <end position="432"/>
    </location>
</feature>
<dbReference type="Gene3D" id="3.90.1410.10">
    <property type="entry name" value="set domain protein methyltransferase, domain 1"/>
    <property type="match status" value="1"/>
</dbReference>
<evidence type="ECO:0000256" key="1">
    <source>
        <dbReference type="SAM" id="Coils"/>
    </source>
</evidence>
<dbReference type="EMBL" id="MVGC01000368">
    <property type="protein sequence ID" value="RJE19801.1"/>
    <property type="molecule type" value="Genomic_DNA"/>
</dbReference>
<sequence length="461" mass="52531">MRQEYLSIDALPAWARLNGVSPFGVAFRQLQADDGTDKGCAVVATEEKNNGDPESDDSHPEILLNVPSDMVLSVESVGNYAKSDRYLRDVLQAVGDFGRTARGSILIFLLMQITYSAPDFTNEPQRIGLSNPWTEYVKFLPQSIPLPTFYTDEELELLRGTSLRSAVDAKNASLEREFEHIRLSTENILWCQKYWWDEETGRLSLDDWKYVDAAYRSRMVDLPGHGYSMVPCIDMANHACEDTVKALYETDREGNAVLQLRWGKKLHIDEEVTISYGDEKPASEMIFSYGFLEKERSDAKQMFLELDIPDDDPLKMAKKVFCKDPPGVRLLSRSSSSGSTSTATWDSSFVWWASVNEEDGLDFNVLQLNDGTKELKATWKGQNIEDTSHLKDLLAADPLWDIFQLRAVVVILQRLENQLSSLEEMEKIIADIRHDEGTLYDIFRPEVFNPILRLRDLELRC</sequence>
<accession>A0A3A2ZRX4</accession>
<proteinExistence type="predicted"/>
<name>A0A3A2ZRX4_9EURO</name>
<dbReference type="InterPro" id="IPR050600">
    <property type="entry name" value="SETD3_SETD6_MTase"/>
</dbReference>
<dbReference type="FunFam" id="3.90.1410.10:FF:000014">
    <property type="entry name" value="SET domain-containing protein"/>
    <property type="match status" value="1"/>
</dbReference>
<dbReference type="GO" id="GO:0005634">
    <property type="term" value="C:nucleus"/>
    <property type="evidence" value="ECO:0007669"/>
    <property type="project" value="TreeGrafter"/>
</dbReference>
<evidence type="ECO:0000313" key="3">
    <source>
        <dbReference type="Proteomes" id="UP000266188"/>
    </source>
</evidence>
<dbReference type="GO" id="GO:0016279">
    <property type="term" value="F:protein-lysine N-methyltransferase activity"/>
    <property type="evidence" value="ECO:0007669"/>
    <property type="project" value="TreeGrafter"/>
</dbReference>
<dbReference type="Proteomes" id="UP000266188">
    <property type="component" value="Unassembled WGS sequence"/>
</dbReference>
<comment type="caution">
    <text evidence="2">The sequence shown here is derived from an EMBL/GenBank/DDBJ whole genome shotgun (WGS) entry which is preliminary data.</text>
</comment>
<keyword evidence="3" id="KW-1185">Reference proteome</keyword>
<dbReference type="PANTHER" id="PTHR13271">
    <property type="entry name" value="UNCHARACTERIZED PUTATIVE METHYLTRANSFERASE"/>
    <property type="match status" value="1"/>
</dbReference>
<reference evidence="3" key="1">
    <citation type="submission" date="2017-02" db="EMBL/GenBank/DDBJ databases">
        <authorList>
            <person name="Tafer H."/>
            <person name="Lopandic K."/>
        </authorList>
    </citation>
    <scope>NUCLEOTIDE SEQUENCE [LARGE SCALE GENOMIC DNA]</scope>
    <source>
        <strain evidence="3">CBS 366.77</strain>
    </source>
</reference>
<keyword evidence="1" id="KW-0175">Coiled coil</keyword>
<protein>
    <submittedName>
        <fullName evidence="2">SET domain-containing protein</fullName>
    </submittedName>
</protein>
<dbReference type="PANTHER" id="PTHR13271:SF76">
    <property type="entry name" value="SET DOMAIN-CONTAINING PROTEIN 8"/>
    <property type="match status" value="1"/>
</dbReference>
<dbReference type="CDD" id="cd10527">
    <property type="entry name" value="SET_LSMT"/>
    <property type="match status" value="1"/>
</dbReference>
<dbReference type="OrthoDB" id="441812at2759"/>
<organism evidence="2 3">
    <name type="scientific">Aspergillus sclerotialis</name>
    <dbReference type="NCBI Taxonomy" id="2070753"/>
    <lineage>
        <taxon>Eukaryota</taxon>
        <taxon>Fungi</taxon>
        <taxon>Dikarya</taxon>
        <taxon>Ascomycota</taxon>
        <taxon>Pezizomycotina</taxon>
        <taxon>Eurotiomycetes</taxon>
        <taxon>Eurotiomycetidae</taxon>
        <taxon>Eurotiales</taxon>
        <taxon>Aspergillaceae</taxon>
        <taxon>Aspergillus</taxon>
        <taxon>Aspergillus subgen. Polypaecilum</taxon>
    </lineage>
</organism>
<dbReference type="STRING" id="2070753.A0A3A2ZRX4"/>
<dbReference type="InterPro" id="IPR046341">
    <property type="entry name" value="SET_dom_sf"/>
</dbReference>
<dbReference type="AlphaFoldDB" id="A0A3A2ZRX4"/>
<evidence type="ECO:0000313" key="2">
    <source>
        <dbReference type="EMBL" id="RJE19801.1"/>
    </source>
</evidence>
<gene>
    <name evidence="2" type="ORF">PHISCL_07853</name>
</gene>